<sequence>MDASDKARILDTLHTIIISLCPDAAFLDKYGGEVVERVAGGPEAPFCGIFAHARHVSLEFSQGARLDDPRGLLEGSGTQRRHLKLRSVADIEAKACRAFLEQAGRL</sequence>
<evidence type="ECO:0000313" key="2">
    <source>
        <dbReference type="EMBL" id="PVE47686.1"/>
    </source>
</evidence>
<accession>A0A2T7UST6</accession>
<feature type="domain" description="YdhG-like" evidence="1">
    <location>
        <begin position="8"/>
        <end position="103"/>
    </location>
</feature>
<protein>
    <submittedName>
        <fullName evidence="2">DUF1801 domain-containing protein</fullName>
    </submittedName>
</protein>
<dbReference type="InterPro" id="IPR014922">
    <property type="entry name" value="YdhG-like"/>
</dbReference>
<dbReference type="Pfam" id="PF08818">
    <property type="entry name" value="DUF1801"/>
    <property type="match status" value="1"/>
</dbReference>
<dbReference type="SUPFAM" id="SSF159888">
    <property type="entry name" value="YdhG-like"/>
    <property type="match status" value="1"/>
</dbReference>
<evidence type="ECO:0000313" key="3">
    <source>
        <dbReference type="Proteomes" id="UP000244810"/>
    </source>
</evidence>
<name>A0A2T7UST6_9RHOB</name>
<dbReference type="RefSeq" id="WP_107751058.1">
    <property type="nucleotide sequence ID" value="NZ_QBKF01000003.1"/>
</dbReference>
<dbReference type="OrthoDB" id="7619808at2"/>
<dbReference type="EMBL" id="QDDR01000004">
    <property type="protein sequence ID" value="PVE47686.1"/>
    <property type="molecule type" value="Genomic_DNA"/>
</dbReference>
<dbReference type="AlphaFoldDB" id="A0A2T7UST6"/>
<comment type="caution">
    <text evidence="2">The sequence shown here is derived from an EMBL/GenBank/DDBJ whole genome shotgun (WGS) entry which is preliminary data.</text>
</comment>
<gene>
    <name evidence="2" type="ORF">DDE23_09590</name>
</gene>
<evidence type="ECO:0000259" key="1">
    <source>
        <dbReference type="Pfam" id="PF08818"/>
    </source>
</evidence>
<dbReference type="Proteomes" id="UP000244810">
    <property type="component" value="Unassembled WGS sequence"/>
</dbReference>
<organism evidence="2 3">
    <name type="scientific">Pararhodobacter aggregans</name>
    <dbReference type="NCBI Taxonomy" id="404875"/>
    <lineage>
        <taxon>Bacteria</taxon>
        <taxon>Pseudomonadati</taxon>
        <taxon>Pseudomonadota</taxon>
        <taxon>Alphaproteobacteria</taxon>
        <taxon>Rhodobacterales</taxon>
        <taxon>Paracoccaceae</taxon>
        <taxon>Pararhodobacter</taxon>
    </lineage>
</organism>
<reference evidence="2 3" key="1">
    <citation type="journal article" date="2011" name="Syst. Appl. Microbiol.">
        <title>Defluviimonas denitrificans gen. nov., sp. nov., and Pararhodobacter aggregans gen. nov., sp. nov., non-phototrophic Rhodobacteraceae from the biofilter of a marine aquaculture.</title>
        <authorList>
            <person name="Foesel B.U."/>
            <person name="Drake H.L."/>
            <person name="Schramm A."/>
        </authorList>
    </citation>
    <scope>NUCLEOTIDE SEQUENCE [LARGE SCALE GENOMIC DNA]</scope>
    <source>
        <strain evidence="2 3">D1-19</strain>
    </source>
</reference>
<proteinExistence type="predicted"/>
<keyword evidence="3" id="KW-1185">Reference proteome</keyword>